<dbReference type="EMBL" id="UGGU01000003">
    <property type="protein sequence ID" value="STO30691.1"/>
    <property type="molecule type" value="Genomic_DNA"/>
</dbReference>
<dbReference type="AlphaFoldDB" id="A0A377GVY9"/>
<sequence length="75" mass="8806">MKILIRNKKWETSFKDVKLICEVTGRNRVFDIKFSYSGNDVSIKTNNLDKTFRYLESIFNNNLSNEVSNENKIAI</sequence>
<reference evidence="1 2" key="1">
    <citation type="submission" date="2018-06" db="EMBL/GenBank/DDBJ databases">
        <authorList>
            <consortium name="Pathogen Informatics"/>
            <person name="Doyle S."/>
        </authorList>
    </citation>
    <scope>NUCLEOTIDE SEQUENCE [LARGE SCALE GENOMIC DNA]</scope>
    <source>
        <strain evidence="1 2">NCTC10723</strain>
    </source>
</reference>
<gene>
    <name evidence="1" type="ORF">NCTC10723_00116</name>
</gene>
<dbReference type="Proteomes" id="UP000255328">
    <property type="component" value="Unassembled WGS sequence"/>
</dbReference>
<dbReference type="RefSeq" id="WP_115268338.1">
    <property type="nucleotide sequence ID" value="NZ_CASFEE010000004.1"/>
</dbReference>
<evidence type="ECO:0000313" key="1">
    <source>
        <dbReference type="EMBL" id="STO30691.1"/>
    </source>
</evidence>
<protein>
    <submittedName>
        <fullName evidence="1">Uncharacterized protein</fullName>
    </submittedName>
</protein>
<organism evidence="1 2">
    <name type="scientific">Fusobacterium necrogenes</name>
    <dbReference type="NCBI Taxonomy" id="858"/>
    <lineage>
        <taxon>Bacteria</taxon>
        <taxon>Fusobacteriati</taxon>
        <taxon>Fusobacteriota</taxon>
        <taxon>Fusobacteriia</taxon>
        <taxon>Fusobacteriales</taxon>
        <taxon>Fusobacteriaceae</taxon>
        <taxon>Fusobacterium</taxon>
    </lineage>
</organism>
<proteinExistence type="predicted"/>
<keyword evidence="2" id="KW-1185">Reference proteome</keyword>
<name>A0A377GVY9_9FUSO</name>
<dbReference type="OrthoDB" id="89124at2"/>
<evidence type="ECO:0000313" key="2">
    <source>
        <dbReference type="Proteomes" id="UP000255328"/>
    </source>
</evidence>
<accession>A0A377GVY9</accession>